<protein>
    <submittedName>
        <fullName evidence="1">Uncharacterized protein</fullName>
    </submittedName>
</protein>
<evidence type="ECO:0000313" key="2">
    <source>
        <dbReference type="Proteomes" id="UP001328107"/>
    </source>
</evidence>
<evidence type="ECO:0000313" key="1">
    <source>
        <dbReference type="EMBL" id="GMR45780.1"/>
    </source>
</evidence>
<name>A0AAN5HYS0_9BILA</name>
<proteinExistence type="predicted"/>
<comment type="caution">
    <text evidence="1">The sequence shown here is derived from an EMBL/GenBank/DDBJ whole genome shotgun (WGS) entry which is preliminary data.</text>
</comment>
<dbReference type="AlphaFoldDB" id="A0AAN5HYS0"/>
<keyword evidence="2" id="KW-1185">Reference proteome</keyword>
<feature type="non-terminal residue" evidence="1">
    <location>
        <position position="141"/>
    </location>
</feature>
<reference evidence="2" key="1">
    <citation type="submission" date="2022-10" db="EMBL/GenBank/DDBJ databases">
        <title>Genome assembly of Pristionchus species.</title>
        <authorList>
            <person name="Yoshida K."/>
            <person name="Sommer R.J."/>
        </authorList>
    </citation>
    <scope>NUCLEOTIDE SEQUENCE [LARGE SCALE GENOMIC DNA]</scope>
    <source>
        <strain evidence="2">RS5460</strain>
    </source>
</reference>
<dbReference type="EMBL" id="BTRK01000004">
    <property type="protein sequence ID" value="GMR45780.1"/>
    <property type="molecule type" value="Genomic_DNA"/>
</dbReference>
<gene>
    <name evidence="1" type="ORF">PMAYCL1PPCAC_15975</name>
</gene>
<organism evidence="1 2">
    <name type="scientific">Pristionchus mayeri</name>
    <dbReference type="NCBI Taxonomy" id="1317129"/>
    <lineage>
        <taxon>Eukaryota</taxon>
        <taxon>Metazoa</taxon>
        <taxon>Ecdysozoa</taxon>
        <taxon>Nematoda</taxon>
        <taxon>Chromadorea</taxon>
        <taxon>Rhabditida</taxon>
        <taxon>Rhabditina</taxon>
        <taxon>Diplogasteromorpha</taxon>
        <taxon>Diplogasteroidea</taxon>
        <taxon>Neodiplogasteridae</taxon>
        <taxon>Pristionchus</taxon>
    </lineage>
</organism>
<dbReference type="Proteomes" id="UP001328107">
    <property type="component" value="Unassembled WGS sequence"/>
</dbReference>
<sequence>MLMDDERKFRMAPAALLTNEYYQIATARYKDLNASGMLSYNSKVTHNGRMTLMHKRMDTWRDADAQDHTPPTPAFRAALSGRVRDADSMQVLPNYLFDPMDVTAQTSKLTTGLELADIEKKTREKILQQNEFDFLDKDDQV</sequence>
<accession>A0AAN5HYS0</accession>